<proteinExistence type="predicted"/>
<evidence type="ECO:0000313" key="2">
    <source>
        <dbReference type="Proteomes" id="UP000077177"/>
    </source>
</evidence>
<protein>
    <submittedName>
        <fullName evidence="1">Uncharacterized protein</fullName>
    </submittedName>
</protein>
<dbReference type="STRING" id="1492898.SY85_01950"/>
<name>A0A172TRD8_9BACT</name>
<reference evidence="2" key="1">
    <citation type="submission" date="2015-01" db="EMBL/GenBank/DDBJ databases">
        <title>Flavisolibacter sp./LCS9/ whole genome sequencing.</title>
        <authorList>
            <person name="Kim M.K."/>
            <person name="Srinivasan S."/>
            <person name="Lee J.-J."/>
        </authorList>
    </citation>
    <scope>NUCLEOTIDE SEQUENCE [LARGE SCALE GENOMIC DNA]</scope>
    <source>
        <strain evidence="2">LCS9</strain>
    </source>
</reference>
<keyword evidence="2" id="KW-1185">Reference proteome</keyword>
<reference evidence="1 2" key="2">
    <citation type="journal article" date="2016" name="Int. J. Syst. Evol. Microbiol.">
        <title>Flavisolibacter tropicus sp. nov., isolated from tropical soil.</title>
        <authorList>
            <person name="Lee J.J."/>
            <person name="Kang M.S."/>
            <person name="Kim G.S."/>
            <person name="Lee C.S."/>
            <person name="Lim S."/>
            <person name="Lee J."/>
            <person name="Roh S.H."/>
            <person name="Kang H."/>
            <person name="Ha J.M."/>
            <person name="Bae S."/>
            <person name="Jung H.Y."/>
            <person name="Kim M.K."/>
        </authorList>
    </citation>
    <scope>NUCLEOTIDE SEQUENCE [LARGE SCALE GENOMIC DNA]</scope>
    <source>
        <strain evidence="1 2">LCS9</strain>
    </source>
</reference>
<gene>
    <name evidence="1" type="ORF">SY85_01950</name>
</gene>
<dbReference type="EMBL" id="CP011390">
    <property type="protein sequence ID" value="ANE49444.1"/>
    <property type="molecule type" value="Genomic_DNA"/>
</dbReference>
<organism evidence="1 2">
    <name type="scientific">Flavisolibacter tropicus</name>
    <dbReference type="NCBI Taxonomy" id="1492898"/>
    <lineage>
        <taxon>Bacteria</taxon>
        <taxon>Pseudomonadati</taxon>
        <taxon>Bacteroidota</taxon>
        <taxon>Chitinophagia</taxon>
        <taxon>Chitinophagales</taxon>
        <taxon>Chitinophagaceae</taxon>
        <taxon>Flavisolibacter</taxon>
    </lineage>
</organism>
<dbReference type="RefSeq" id="WP_066401537.1">
    <property type="nucleotide sequence ID" value="NZ_CP011390.1"/>
</dbReference>
<dbReference type="Proteomes" id="UP000077177">
    <property type="component" value="Chromosome"/>
</dbReference>
<accession>A0A172TRD8</accession>
<dbReference type="AlphaFoldDB" id="A0A172TRD8"/>
<sequence>MRSVLLIIGLITVVSVCGQSPVWQQNKTFVDSLISMYRTKSGCSLTGSTLKQARKKKRLDLKLLEFLNGFYYGEFDSKQIEATLQRNFKQTPWRFDQKGVIDSFHVFKGRLRSFGNLEPFITYVVLNNEVIGTHITIKIRSTVDCLQTHDGEIPDLLYLTNLIPGRINFPFEVEGWTGYFDSKVWIKNGLSIELQNRIRRLIGKSSATPLKLTA</sequence>
<evidence type="ECO:0000313" key="1">
    <source>
        <dbReference type="EMBL" id="ANE49444.1"/>
    </source>
</evidence>
<dbReference type="KEGG" id="fla:SY85_01950"/>